<feature type="region of interest" description="Disordered" evidence="5">
    <location>
        <begin position="158"/>
        <end position="185"/>
    </location>
</feature>
<reference evidence="8" key="1">
    <citation type="journal article" date="2018" name="Nat. Microbiol.">
        <title>Leveraging single-cell genomics to expand the fungal tree of life.</title>
        <authorList>
            <person name="Ahrendt S.R."/>
            <person name="Quandt C.A."/>
            <person name="Ciobanu D."/>
            <person name="Clum A."/>
            <person name="Salamov A."/>
            <person name="Andreopoulos B."/>
            <person name="Cheng J.F."/>
            <person name="Woyke T."/>
            <person name="Pelin A."/>
            <person name="Henrissat B."/>
            <person name="Reynolds N.K."/>
            <person name="Benny G.L."/>
            <person name="Smith M.E."/>
            <person name="James T.Y."/>
            <person name="Grigoriev I.V."/>
        </authorList>
    </citation>
    <scope>NUCLEOTIDE SEQUENCE [LARGE SCALE GENOMIC DNA]</scope>
    <source>
        <strain evidence="8">RSA 1356</strain>
    </source>
</reference>
<feature type="region of interest" description="Disordered" evidence="5">
    <location>
        <begin position="232"/>
        <end position="278"/>
    </location>
</feature>
<feature type="compositionally biased region" description="Gly residues" evidence="5">
    <location>
        <begin position="1131"/>
        <end position="1141"/>
    </location>
</feature>
<dbReference type="InterPro" id="IPR035425">
    <property type="entry name" value="CENP-T/H4_C"/>
</dbReference>
<organism evidence="7 8">
    <name type="scientific">Thamnocephalis sphaerospora</name>
    <dbReference type="NCBI Taxonomy" id="78915"/>
    <lineage>
        <taxon>Eukaryota</taxon>
        <taxon>Fungi</taxon>
        <taxon>Fungi incertae sedis</taxon>
        <taxon>Zoopagomycota</taxon>
        <taxon>Zoopagomycotina</taxon>
        <taxon>Zoopagomycetes</taxon>
        <taxon>Zoopagales</taxon>
        <taxon>Sigmoideomycetaceae</taxon>
        <taxon>Thamnocephalis</taxon>
    </lineage>
</organism>
<proteinExistence type="predicted"/>
<feature type="compositionally biased region" description="Gly residues" evidence="5">
    <location>
        <begin position="1230"/>
        <end position="1240"/>
    </location>
</feature>
<keyword evidence="4" id="KW-0539">Nucleus</keyword>
<feature type="compositionally biased region" description="Low complexity" evidence="5">
    <location>
        <begin position="252"/>
        <end position="264"/>
    </location>
</feature>
<evidence type="ECO:0000313" key="7">
    <source>
        <dbReference type="EMBL" id="RKP06417.1"/>
    </source>
</evidence>
<dbReference type="Proteomes" id="UP000271241">
    <property type="component" value="Unassembled WGS sequence"/>
</dbReference>
<feature type="compositionally biased region" description="Basic and acidic residues" evidence="5">
    <location>
        <begin position="63"/>
        <end position="75"/>
    </location>
</feature>
<evidence type="ECO:0000259" key="6">
    <source>
        <dbReference type="Pfam" id="PF15511"/>
    </source>
</evidence>
<feature type="compositionally biased region" description="Low complexity" evidence="5">
    <location>
        <begin position="1218"/>
        <end position="1229"/>
    </location>
</feature>
<dbReference type="STRING" id="78915.A0A4P9XKS6"/>
<dbReference type="AlphaFoldDB" id="A0A4P9XKS6"/>
<dbReference type="Gene3D" id="1.10.20.10">
    <property type="entry name" value="Histone, subunit A"/>
    <property type="match status" value="1"/>
</dbReference>
<dbReference type="SUPFAM" id="SSF47113">
    <property type="entry name" value="Histone-fold"/>
    <property type="match status" value="1"/>
</dbReference>
<feature type="region of interest" description="Disordered" evidence="5">
    <location>
        <begin position="296"/>
        <end position="378"/>
    </location>
</feature>
<feature type="compositionally biased region" description="Low complexity" evidence="5">
    <location>
        <begin position="1116"/>
        <end position="1125"/>
    </location>
</feature>
<feature type="compositionally biased region" description="Low complexity" evidence="5">
    <location>
        <begin position="1198"/>
        <end position="1208"/>
    </location>
</feature>
<feature type="region of interest" description="Disordered" evidence="5">
    <location>
        <begin position="470"/>
        <end position="499"/>
    </location>
</feature>
<feature type="compositionally biased region" description="Basic and acidic residues" evidence="5">
    <location>
        <begin position="644"/>
        <end position="654"/>
    </location>
</feature>
<comment type="subcellular location">
    <subcellularLocation>
        <location evidence="2">Chromosome</location>
    </subcellularLocation>
    <subcellularLocation>
        <location evidence="1">Nucleus</location>
    </subcellularLocation>
</comment>
<feature type="region of interest" description="Disordered" evidence="5">
    <location>
        <begin position="1"/>
        <end position="91"/>
    </location>
</feature>
<feature type="compositionally biased region" description="Polar residues" evidence="5">
    <location>
        <begin position="126"/>
        <end position="136"/>
    </location>
</feature>
<gene>
    <name evidence="7" type="ORF">THASP1DRAFT_25256</name>
</gene>
<dbReference type="GO" id="GO:0005694">
    <property type="term" value="C:chromosome"/>
    <property type="evidence" value="ECO:0007669"/>
    <property type="project" value="UniProtKB-SubCell"/>
</dbReference>
<evidence type="ECO:0000256" key="4">
    <source>
        <dbReference type="ARBA" id="ARBA00023242"/>
    </source>
</evidence>
<dbReference type="EMBL" id="KZ992887">
    <property type="protein sequence ID" value="RKP06417.1"/>
    <property type="molecule type" value="Genomic_DNA"/>
</dbReference>
<evidence type="ECO:0000313" key="8">
    <source>
        <dbReference type="Proteomes" id="UP000271241"/>
    </source>
</evidence>
<feature type="region of interest" description="Disordered" evidence="5">
    <location>
        <begin position="643"/>
        <end position="681"/>
    </location>
</feature>
<evidence type="ECO:0000256" key="1">
    <source>
        <dbReference type="ARBA" id="ARBA00004123"/>
    </source>
</evidence>
<keyword evidence="3" id="KW-0158">Chromosome</keyword>
<feature type="domain" description="CENP-T/Histone H4 histone fold" evidence="6">
    <location>
        <begin position="747"/>
        <end position="852"/>
    </location>
</feature>
<feature type="region of interest" description="Disordered" evidence="5">
    <location>
        <begin position="511"/>
        <end position="535"/>
    </location>
</feature>
<dbReference type="CDD" id="cd22920">
    <property type="entry name" value="HFD_CENP-T"/>
    <property type="match status" value="1"/>
</dbReference>
<evidence type="ECO:0000256" key="2">
    <source>
        <dbReference type="ARBA" id="ARBA00004286"/>
    </source>
</evidence>
<dbReference type="OrthoDB" id="10071681at2759"/>
<protein>
    <recommendedName>
        <fullName evidence="6">CENP-T/Histone H4 histone fold domain-containing protein</fullName>
    </recommendedName>
</protein>
<feature type="region of interest" description="Disordered" evidence="5">
    <location>
        <begin position="1191"/>
        <end position="1240"/>
    </location>
</feature>
<accession>A0A4P9XKS6</accession>
<evidence type="ECO:0000256" key="5">
    <source>
        <dbReference type="SAM" id="MobiDB-lite"/>
    </source>
</evidence>
<dbReference type="GO" id="GO:0005634">
    <property type="term" value="C:nucleus"/>
    <property type="evidence" value="ECO:0007669"/>
    <property type="project" value="UniProtKB-SubCell"/>
</dbReference>
<feature type="region of interest" description="Disordered" evidence="5">
    <location>
        <begin position="103"/>
        <end position="140"/>
    </location>
</feature>
<name>A0A4P9XKS6_9FUNG</name>
<feature type="compositionally biased region" description="Polar residues" evidence="5">
    <location>
        <begin position="307"/>
        <end position="322"/>
    </location>
</feature>
<feature type="region of interest" description="Disordered" evidence="5">
    <location>
        <begin position="421"/>
        <end position="456"/>
    </location>
</feature>
<dbReference type="InterPro" id="IPR009072">
    <property type="entry name" value="Histone-fold"/>
</dbReference>
<sequence>MADASRNAKTPAPPSARRTEEPIFYTPTDFANRLFPPLRRPQLSASSRRLMRNAPAYSPWERNLARQRDKEHEADPSAEDDQPGGAIEPTPRGMLRQFSALAVAESKAKPEHSLGAQTPAHGKSAASISTQRTATKTRPPATVSMLRRMKIAKSIAVTPSVARRETSRPPNRPSARAPPAPTPHGLLKLISRAPGIKTRTPAPVQTAVLPPASAIQSRIGTPIGRTPARAGILSSGERVPGSAFRTPMPTLRSARSSTRGTMSSRGRRSSRSGADTSTLAGMRLVDIFASPRLVMAQGPAPRFPPMSETSRPRSTPLSTPRSAQKDVDTTKTAPTPAESERTASLSPRLGSEDMNMPLLEEEEEEEEEEKEGAMSAEQVKRVVMRKARPESLYTMSPSYEPDLRDKINSIAESIKRAVSRKKRKWMEAEVADEAPEALPAESPLEQLTSEEDGRRAERVRLFAPALKRARTSMELSEPKTSEVAKATEASEGSKEPAENLADLPIELATDDYHEQGDDSHVEPAADDSAKKVEKAPVRYASKRERLRARLGLEVAFKPLRGVEELEETEELENSSADAVGARTKQTTLDQTVEVLDNRADQAAKGLSDRVERLHVHPLPSKRARFEARARARAALGLPPLLKPLKWEDESKEPAEGADTEQQHNGGDNEDFDLGSDDEKIGLDPKELQKMNAREALAARAEARDIAYARMAKRKERMRMAAAALPSPKSKVPRKKWTRRVWYTSDGSPVPALPRPLIRETLMSLYNARFDREALEEIDYASGLFFAQLVGTLDAYRKHANRQKVEAEDIECLMKKQRIVGYGRGKEKPLTMKTLAYQYLPQELLDEIYEVKRADNTADLDLSIPIDTTRSFINPKYVMTEEQMEAYRAFLVKRGESVDARFAKHVEETRMMRIWERICSEDMNVHKLRSTEVSADASTGANTDTSISLRDEFKNHRLKRYRRTIIGNKDVIDISKFPGINDSVHLGKRVFSRAEVVEFGKAKEKADAEPNYNDWANRLRMEKQYHAFLTESARLAKIQANPKAYWRKIYNRHCQKLIKHFGSVSNILAAEKKYSKGITSILERRARGYYTNYRSLRFTAIDSNKVGEPPAPDAAKDAAGSAGAKAENTAGGDAGNPTGGNTGSTSGANADNAGTAETNAGSNVGNAGSSGDRAGSTGNSNSKEIVCIVIDDDSDDDSNNNPRSNAADNVKVKVESNDDTGALANDDAGGNAAGAGDGVNV</sequence>
<dbReference type="GO" id="GO:0046982">
    <property type="term" value="F:protein heterodimerization activity"/>
    <property type="evidence" value="ECO:0007669"/>
    <property type="project" value="InterPro"/>
</dbReference>
<feature type="compositionally biased region" description="Low complexity" evidence="5">
    <location>
        <begin position="1158"/>
        <end position="1170"/>
    </location>
</feature>
<evidence type="ECO:0000256" key="3">
    <source>
        <dbReference type="ARBA" id="ARBA00022454"/>
    </source>
</evidence>
<feature type="compositionally biased region" description="Acidic residues" evidence="5">
    <location>
        <begin position="359"/>
        <end position="370"/>
    </location>
</feature>
<feature type="region of interest" description="Disordered" evidence="5">
    <location>
        <begin position="1102"/>
        <end position="1179"/>
    </location>
</feature>
<keyword evidence="8" id="KW-1185">Reference proteome</keyword>
<dbReference type="Pfam" id="PF15511">
    <property type="entry name" value="CENP-T_C"/>
    <property type="match status" value="1"/>
</dbReference>
<feature type="compositionally biased region" description="Pro residues" evidence="5">
    <location>
        <begin position="170"/>
        <end position="182"/>
    </location>
</feature>